<evidence type="ECO:0000313" key="2">
    <source>
        <dbReference type="Ensembl" id="ENSAPEP00000015361.1"/>
    </source>
</evidence>
<name>A0A3P8SUH6_AMPPE</name>
<dbReference type="AlphaFoldDB" id="A0A3P8SUH6"/>
<keyword evidence="3" id="KW-1185">Reference proteome</keyword>
<evidence type="ECO:0000259" key="1">
    <source>
        <dbReference type="PROSITE" id="PS50853"/>
    </source>
</evidence>
<proteinExistence type="predicted"/>
<protein>
    <recommendedName>
        <fullName evidence="1">Fibronectin type-III domain-containing protein</fullName>
    </recommendedName>
</protein>
<dbReference type="CDD" id="cd00063">
    <property type="entry name" value="FN3"/>
    <property type="match status" value="1"/>
</dbReference>
<dbReference type="GeneTree" id="ENSGT00980000198596"/>
<dbReference type="Ensembl" id="ENSAPET00000015760.1">
    <property type="protein sequence ID" value="ENSAPEP00000015361.1"/>
    <property type="gene ID" value="ENSAPEG00000010923.1"/>
</dbReference>
<dbReference type="SMART" id="SM00060">
    <property type="entry name" value="FN3"/>
    <property type="match status" value="4"/>
</dbReference>
<organism evidence="2 3">
    <name type="scientific">Amphiprion percula</name>
    <name type="common">Orange clownfish</name>
    <name type="synonym">Lutjanus percula</name>
    <dbReference type="NCBI Taxonomy" id="161767"/>
    <lineage>
        <taxon>Eukaryota</taxon>
        <taxon>Metazoa</taxon>
        <taxon>Chordata</taxon>
        <taxon>Craniata</taxon>
        <taxon>Vertebrata</taxon>
        <taxon>Euteleostomi</taxon>
        <taxon>Actinopterygii</taxon>
        <taxon>Neopterygii</taxon>
        <taxon>Teleostei</taxon>
        <taxon>Neoteleostei</taxon>
        <taxon>Acanthomorphata</taxon>
        <taxon>Ovalentaria</taxon>
        <taxon>Pomacentridae</taxon>
        <taxon>Amphiprion</taxon>
    </lineage>
</organism>
<dbReference type="InterPro" id="IPR013783">
    <property type="entry name" value="Ig-like_fold"/>
</dbReference>
<dbReference type="InterPro" id="IPR036116">
    <property type="entry name" value="FN3_sf"/>
</dbReference>
<reference evidence="2" key="2">
    <citation type="submission" date="2025-08" db="UniProtKB">
        <authorList>
            <consortium name="Ensembl"/>
        </authorList>
    </citation>
    <scope>IDENTIFICATION</scope>
</reference>
<reference evidence="2 3" key="1">
    <citation type="submission" date="2018-03" db="EMBL/GenBank/DDBJ databases">
        <title>Finding Nemo's genes: A chromosome-scale reference assembly of the genome of the orange clownfish Amphiprion percula.</title>
        <authorList>
            <person name="Lehmann R."/>
        </authorList>
    </citation>
    <scope>NUCLEOTIDE SEQUENCE</scope>
</reference>
<dbReference type="Proteomes" id="UP000265080">
    <property type="component" value="Chromosome 10"/>
</dbReference>
<sequence length="627" mass="67089">MMLIVFSHIPTVPATSQITFSKAISSTSIKFEWSSVIGADSYILLVEELFSWPVKRFNQTLTSLSGQMDGLTPATTYNCFVYSSNSPPTGVTLVVTGKSTATVTWNEVNKVLLYQVAVSDNDNPSNPPVIRNTSSTSMDISNLEPCSTYTVGVSSVNVFLVPGEPSNVTHTTSSDQDSARINWTTSIGAIFYIAVARDANGNSHSCNSMGTSCLIEGLTCGQNYTATVVGTNFNCNSTTNQEISFRTGRSEGWSHDCVTVKKIKMKTQTNTLTLKKKKVSDSSFSFPAPCPPTNIEAFRDCDANHALIVWQNHQPTSIYTATIEDQNGAQLSCTNNTANYCKISSLPCGRKYNVTVTYNDGNCPSTSTPISMYSGIYSIKVTNYTTIISRGMGQPLYCNSTETQCTTGGLLCGSSYVVTVFSVTGTCFSLPSPEVTVQALPCPPTNITAAHTCAPHPVPVSWVPSGSAKRYTAVAVSSRGHKSECTSNETSCGLPGLHCGEVYTAKVQKITANSLCAFLIFVSSVPCAPRNVSATLMCSNHSAMVTWVGSPSAVGYNVTATGQDGHTHHCHTNSTHCEVPDIHCGESYSITVTPYSQTCTGNPSAAYSFSAGRQHETFSPIRPLCSH</sequence>
<feature type="domain" description="Fibronectin type-III" evidence="1">
    <location>
        <begin position="528"/>
        <end position="614"/>
    </location>
</feature>
<reference evidence="2" key="3">
    <citation type="submission" date="2025-09" db="UniProtKB">
        <authorList>
            <consortium name="Ensembl"/>
        </authorList>
    </citation>
    <scope>IDENTIFICATION</scope>
</reference>
<evidence type="ECO:0000313" key="3">
    <source>
        <dbReference type="Proteomes" id="UP000265080"/>
    </source>
</evidence>
<dbReference type="OMA" id="TSIKFEW"/>
<dbReference type="SUPFAM" id="SSF49265">
    <property type="entry name" value="Fibronectin type III"/>
    <property type="match status" value="5"/>
</dbReference>
<dbReference type="PROSITE" id="PS50853">
    <property type="entry name" value="FN3"/>
    <property type="match status" value="2"/>
</dbReference>
<accession>A0A3P8SUH6</accession>
<dbReference type="Pfam" id="PF00041">
    <property type="entry name" value="fn3"/>
    <property type="match status" value="1"/>
</dbReference>
<dbReference type="InterPro" id="IPR003961">
    <property type="entry name" value="FN3_dom"/>
</dbReference>
<dbReference type="PANTHER" id="PTHR47135">
    <property type="entry name" value="FIBRONECTIN TYPE III DOMAIN-CONTAINING PROTEIN 7"/>
    <property type="match status" value="1"/>
</dbReference>
<feature type="domain" description="Fibronectin type-III" evidence="1">
    <location>
        <begin position="87"/>
        <end position="177"/>
    </location>
</feature>
<dbReference type="Gene3D" id="2.60.40.10">
    <property type="entry name" value="Immunoglobulins"/>
    <property type="match status" value="4"/>
</dbReference>